<dbReference type="FunCoup" id="A0A067REQ0">
    <property type="interactions" value="9"/>
</dbReference>
<feature type="transmembrane region" description="Helical" evidence="8">
    <location>
        <begin position="344"/>
        <end position="364"/>
    </location>
</feature>
<evidence type="ECO:0000313" key="9">
    <source>
        <dbReference type="EMBL" id="KDR17365.1"/>
    </source>
</evidence>
<feature type="transmembrane region" description="Helical" evidence="8">
    <location>
        <begin position="43"/>
        <end position="66"/>
    </location>
</feature>
<evidence type="ECO:0000256" key="5">
    <source>
        <dbReference type="ARBA" id="ARBA00023136"/>
    </source>
</evidence>
<evidence type="ECO:0000256" key="8">
    <source>
        <dbReference type="RuleBase" id="RU363108"/>
    </source>
</evidence>
<feature type="transmembrane region" description="Helical" evidence="8">
    <location>
        <begin position="301"/>
        <end position="323"/>
    </location>
</feature>
<dbReference type="AlphaFoldDB" id="A0A067REQ0"/>
<dbReference type="PANTHER" id="PTHR21143:SF133">
    <property type="entry name" value="GUSTATORY AND PHEROMONE RECEPTOR 32A-RELATED"/>
    <property type="match status" value="1"/>
</dbReference>
<accession>A0A067REQ0</accession>
<dbReference type="Pfam" id="PF08395">
    <property type="entry name" value="7tm_7"/>
    <property type="match status" value="1"/>
</dbReference>
<dbReference type="GO" id="GO:0007165">
    <property type="term" value="P:signal transduction"/>
    <property type="evidence" value="ECO:0007669"/>
    <property type="project" value="UniProtKB-KW"/>
</dbReference>
<evidence type="ECO:0000256" key="2">
    <source>
        <dbReference type="ARBA" id="ARBA00022475"/>
    </source>
</evidence>
<gene>
    <name evidence="9" type="ORF">L798_08332</name>
</gene>
<evidence type="ECO:0000256" key="3">
    <source>
        <dbReference type="ARBA" id="ARBA00022692"/>
    </source>
</evidence>
<dbReference type="GO" id="GO:0030425">
    <property type="term" value="C:dendrite"/>
    <property type="evidence" value="ECO:0007669"/>
    <property type="project" value="TreeGrafter"/>
</dbReference>
<comment type="similarity">
    <text evidence="8">Belongs to the insect chemoreceptor superfamily. Gustatory receptor (GR) family.</text>
</comment>
<dbReference type="GO" id="GO:0030424">
    <property type="term" value="C:axon"/>
    <property type="evidence" value="ECO:0007669"/>
    <property type="project" value="TreeGrafter"/>
</dbReference>
<comment type="function">
    <text evidence="8">Gustatory receptor which mediates acceptance or avoidance behavior, depending on its substrates.</text>
</comment>
<dbReference type="Proteomes" id="UP000027135">
    <property type="component" value="Unassembled WGS sequence"/>
</dbReference>
<evidence type="ECO:0000256" key="4">
    <source>
        <dbReference type="ARBA" id="ARBA00022989"/>
    </source>
</evidence>
<dbReference type="PANTHER" id="PTHR21143">
    <property type="entry name" value="INVERTEBRATE GUSTATORY RECEPTOR"/>
    <property type="match status" value="1"/>
</dbReference>
<proteinExistence type="inferred from homology"/>
<dbReference type="GO" id="GO:0050909">
    <property type="term" value="P:sensory perception of taste"/>
    <property type="evidence" value="ECO:0007669"/>
    <property type="project" value="InterPro"/>
</dbReference>
<dbReference type="GO" id="GO:0043025">
    <property type="term" value="C:neuronal cell body"/>
    <property type="evidence" value="ECO:0007669"/>
    <property type="project" value="TreeGrafter"/>
</dbReference>
<keyword evidence="5 8" id="KW-0472">Membrane</keyword>
<keyword evidence="7 8" id="KW-0807">Transducer</keyword>
<keyword evidence="6 8" id="KW-0675">Receptor</keyword>
<dbReference type="GO" id="GO:0007635">
    <property type="term" value="P:chemosensory behavior"/>
    <property type="evidence" value="ECO:0007669"/>
    <property type="project" value="TreeGrafter"/>
</dbReference>
<protein>
    <recommendedName>
        <fullName evidence="8">Gustatory receptor</fullName>
    </recommendedName>
</protein>
<feature type="transmembrane region" description="Helical" evidence="8">
    <location>
        <begin position="414"/>
        <end position="439"/>
    </location>
</feature>
<dbReference type="InterPro" id="IPR013604">
    <property type="entry name" value="7TM_chemorcpt"/>
</dbReference>
<sequence>MPEDIYGAIRPLYYLSKIFGLAPFSFVAEVHPDGLRSNRLKTTYIDVFYSVLIIVISLTASATVLSWRIQNSYATDKHMTIILTDANVFCLNSSLALVSVLLGVAFNTRRMTKLVNEISRIDKILLTRPRDVYKKTYIFGVLQVAYLFCTYVLFYYYHSWVWVGELSSKNFKHLPISYFIRSVIYVMETQYINLIILFRHRFREINTYLKQIYDNDKGDLVHKIELIYFHNSCALNEVSGPSILSQSAYVPITTRRSNHSRSFETKISIGRYSTSQHQLLLMTGIHYALCDMADCVNSMYGLQILVDFTVSFITLTTCIYFCIRFIIQIHLQSEISESEGITRAIGISVVWLTLVIIRLVAITASCSATTAEANYTAQVLQRILLEPGLHPHAMRNAQLFLQQVTNRPLHFTAWGFFIINYNLLGSIIATVATYLVILLQF</sequence>
<dbReference type="EMBL" id="KK852742">
    <property type="protein sequence ID" value="KDR17365.1"/>
    <property type="molecule type" value="Genomic_DNA"/>
</dbReference>
<keyword evidence="3 8" id="KW-0812">Transmembrane</keyword>
<evidence type="ECO:0000256" key="6">
    <source>
        <dbReference type="ARBA" id="ARBA00023170"/>
    </source>
</evidence>
<name>A0A067REQ0_ZOONE</name>
<feature type="transmembrane region" description="Helical" evidence="8">
    <location>
        <begin position="86"/>
        <end position="106"/>
    </location>
</feature>
<dbReference type="GO" id="GO:0008049">
    <property type="term" value="P:male courtship behavior"/>
    <property type="evidence" value="ECO:0007669"/>
    <property type="project" value="TreeGrafter"/>
</dbReference>
<keyword evidence="2 8" id="KW-1003">Cell membrane</keyword>
<evidence type="ECO:0000256" key="1">
    <source>
        <dbReference type="ARBA" id="ARBA00004651"/>
    </source>
</evidence>
<dbReference type="GO" id="GO:0005886">
    <property type="term" value="C:plasma membrane"/>
    <property type="evidence" value="ECO:0007669"/>
    <property type="project" value="UniProtKB-SubCell"/>
</dbReference>
<feature type="transmembrane region" description="Helical" evidence="8">
    <location>
        <begin position="178"/>
        <end position="198"/>
    </location>
</feature>
<dbReference type="InParanoid" id="A0A067REQ0"/>
<organism evidence="9 10">
    <name type="scientific">Zootermopsis nevadensis</name>
    <name type="common">Dampwood termite</name>
    <dbReference type="NCBI Taxonomy" id="136037"/>
    <lineage>
        <taxon>Eukaryota</taxon>
        <taxon>Metazoa</taxon>
        <taxon>Ecdysozoa</taxon>
        <taxon>Arthropoda</taxon>
        <taxon>Hexapoda</taxon>
        <taxon>Insecta</taxon>
        <taxon>Pterygota</taxon>
        <taxon>Neoptera</taxon>
        <taxon>Polyneoptera</taxon>
        <taxon>Dictyoptera</taxon>
        <taxon>Blattodea</taxon>
        <taxon>Blattoidea</taxon>
        <taxon>Termitoidae</taxon>
        <taxon>Termopsidae</taxon>
        <taxon>Zootermopsis</taxon>
    </lineage>
</organism>
<evidence type="ECO:0000313" key="10">
    <source>
        <dbReference type="Proteomes" id="UP000027135"/>
    </source>
</evidence>
<keyword evidence="4 8" id="KW-1133">Transmembrane helix</keyword>
<evidence type="ECO:0000256" key="7">
    <source>
        <dbReference type="ARBA" id="ARBA00023224"/>
    </source>
</evidence>
<reference evidence="9 10" key="1">
    <citation type="journal article" date="2014" name="Nat. Commun.">
        <title>Molecular traces of alternative social organization in a termite genome.</title>
        <authorList>
            <person name="Terrapon N."/>
            <person name="Li C."/>
            <person name="Robertson H.M."/>
            <person name="Ji L."/>
            <person name="Meng X."/>
            <person name="Booth W."/>
            <person name="Chen Z."/>
            <person name="Childers C.P."/>
            <person name="Glastad K.M."/>
            <person name="Gokhale K."/>
            <person name="Gowin J."/>
            <person name="Gronenberg W."/>
            <person name="Hermansen R.A."/>
            <person name="Hu H."/>
            <person name="Hunt B.G."/>
            <person name="Huylmans A.K."/>
            <person name="Khalil S.M."/>
            <person name="Mitchell R.D."/>
            <person name="Munoz-Torres M.C."/>
            <person name="Mustard J.A."/>
            <person name="Pan H."/>
            <person name="Reese J.T."/>
            <person name="Scharf M.E."/>
            <person name="Sun F."/>
            <person name="Vogel H."/>
            <person name="Xiao J."/>
            <person name="Yang W."/>
            <person name="Yang Z."/>
            <person name="Yang Z."/>
            <person name="Zhou J."/>
            <person name="Zhu J."/>
            <person name="Brent C.S."/>
            <person name="Elsik C.G."/>
            <person name="Goodisman M.A."/>
            <person name="Liberles D.A."/>
            <person name="Roe R.M."/>
            <person name="Vargo E.L."/>
            <person name="Vilcinskas A."/>
            <person name="Wang J."/>
            <person name="Bornberg-Bauer E."/>
            <person name="Korb J."/>
            <person name="Zhang G."/>
            <person name="Liebig J."/>
        </authorList>
    </citation>
    <scope>NUCLEOTIDE SEQUENCE [LARGE SCALE GENOMIC DNA]</scope>
    <source>
        <tissue evidence="9">Whole organism</tissue>
    </source>
</reference>
<comment type="subcellular location">
    <subcellularLocation>
        <location evidence="1 8">Cell membrane</location>
        <topology evidence="1 8">Multi-pass membrane protein</topology>
    </subcellularLocation>
</comment>
<keyword evidence="10" id="KW-1185">Reference proteome</keyword>
<feature type="transmembrane region" description="Helical" evidence="8">
    <location>
        <begin position="137"/>
        <end position="158"/>
    </location>
</feature>